<dbReference type="RefSeq" id="WP_110377262.1">
    <property type="nucleotide sequence ID" value="NZ_JAHBRY010000002.1"/>
</dbReference>
<keyword evidence="2" id="KW-1185">Reference proteome</keyword>
<evidence type="ECO:0000313" key="2">
    <source>
        <dbReference type="Proteomes" id="UP000248021"/>
    </source>
</evidence>
<proteinExistence type="predicted"/>
<accession>A0A2V3TYT8</accession>
<name>A0A2V3TYT8_9HYPH</name>
<evidence type="ECO:0000313" key="1">
    <source>
        <dbReference type="EMBL" id="PXW54009.1"/>
    </source>
</evidence>
<dbReference type="EMBL" id="QJJK01000012">
    <property type="protein sequence ID" value="PXW54009.1"/>
    <property type="molecule type" value="Genomic_DNA"/>
</dbReference>
<protein>
    <submittedName>
        <fullName evidence="1">Uncharacterized protein</fullName>
    </submittedName>
</protein>
<dbReference type="OrthoDB" id="8159305at2"/>
<gene>
    <name evidence="1" type="ORF">C7450_11238</name>
</gene>
<dbReference type="Proteomes" id="UP000248021">
    <property type="component" value="Unassembled WGS sequence"/>
</dbReference>
<comment type="caution">
    <text evidence="1">The sequence shown here is derived from an EMBL/GenBank/DDBJ whole genome shotgun (WGS) entry which is preliminary data.</text>
</comment>
<dbReference type="AlphaFoldDB" id="A0A2V3TYT8"/>
<organism evidence="1 2">
    <name type="scientific">Chelatococcus asaccharovorans</name>
    <dbReference type="NCBI Taxonomy" id="28210"/>
    <lineage>
        <taxon>Bacteria</taxon>
        <taxon>Pseudomonadati</taxon>
        <taxon>Pseudomonadota</taxon>
        <taxon>Alphaproteobacteria</taxon>
        <taxon>Hyphomicrobiales</taxon>
        <taxon>Chelatococcaceae</taxon>
        <taxon>Chelatococcus</taxon>
    </lineage>
</organism>
<reference evidence="1 2" key="1">
    <citation type="submission" date="2018-05" db="EMBL/GenBank/DDBJ databases">
        <title>Genomic Encyclopedia of Type Strains, Phase IV (KMG-IV): sequencing the most valuable type-strain genomes for metagenomic binning, comparative biology and taxonomic classification.</title>
        <authorList>
            <person name="Goeker M."/>
        </authorList>
    </citation>
    <scope>NUCLEOTIDE SEQUENCE [LARGE SCALE GENOMIC DNA]</scope>
    <source>
        <strain evidence="1 2">DSM 6462</strain>
    </source>
</reference>
<sequence length="173" mass="19456">MAHFVEDLQHEASAAIAAMQQAALAARHAHARAELMRHMLTTARKVKDKPKAEAVETVVTEWMDAWHLARAEWPHIAREMEAFTEAFYDYANAPTDAHDTRLRQTVEALDAALAREGTTISDQMAFRSQCAHGWWEWVRPTPVDLPGRKERPGVPQPSAGVPFWQAGCPDFCK</sequence>